<accession>A0AA36MCN5</accession>
<comment type="caution">
    <text evidence="2">The sequence shown here is derived from an EMBL/GenBank/DDBJ whole genome shotgun (WGS) entry which is preliminary data.</text>
</comment>
<reference evidence="2" key="1">
    <citation type="submission" date="2023-07" db="EMBL/GenBank/DDBJ databases">
        <authorList>
            <consortium name="CYATHOMIX"/>
        </authorList>
    </citation>
    <scope>NUCLEOTIDE SEQUENCE</scope>
    <source>
        <strain evidence="2">N/A</strain>
    </source>
</reference>
<feature type="transmembrane region" description="Helical" evidence="1">
    <location>
        <begin position="36"/>
        <end position="59"/>
    </location>
</feature>
<sequence length="212" mass="23282">MNDHNPLMQSTTSVTPSTVIRRYENGDPLETLAREWSCASCACVLGVVHLSFGVTLTLIDMITTTVSNTPFAISAAIVYIITAILCFIATGRVDRCTQFMLVIFSLAGLAISCAIFVDSAIVLNSTCTPTNYDENELVVHSMMVIICLTELLTCFCTMLVCFRSLRGAVAVSKAYSPYSTLIVGDYSTLKRPERILRPKFAYLPRRAAQLLQ</sequence>
<name>A0AA36MCN5_CYLNA</name>
<protein>
    <submittedName>
        <fullName evidence="2">Uncharacterized protein</fullName>
    </submittedName>
</protein>
<dbReference type="Proteomes" id="UP001176961">
    <property type="component" value="Unassembled WGS sequence"/>
</dbReference>
<evidence type="ECO:0000256" key="1">
    <source>
        <dbReference type="SAM" id="Phobius"/>
    </source>
</evidence>
<dbReference type="AlphaFoldDB" id="A0AA36MCN5"/>
<keyword evidence="1" id="KW-0812">Transmembrane</keyword>
<gene>
    <name evidence="2" type="ORF">CYNAS_LOCUS19309</name>
</gene>
<feature type="transmembrane region" description="Helical" evidence="1">
    <location>
        <begin position="99"/>
        <end position="117"/>
    </location>
</feature>
<dbReference type="EMBL" id="CATQJL010000316">
    <property type="protein sequence ID" value="CAJ0607326.1"/>
    <property type="molecule type" value="Genomic_DNA"/>
</dbReference>
<feature type="transmembrane region" description="Helical" evidence="1">
    <location>
        <begin position="71"/>
        <end position="90"/>
    </location>
</feature>
<evidence type="ECO:0000313" key="2">
    <source>
        <dbReference type="EMBL" id="CAJ0607326.1"/>
    </source>
</evidence>
<keyword evidence="3" id="KW-1185">Reference proteome</keyword>
<keyword evidence="1" id="KW-1133">Transmembrane helix</keyword>
<evidence type="ECO:0000313" key="3">
    <source>
        <dbReference type="Proteomes" id="UP001176961"/>
    </source>
</evidence>
<proteinExistence type="predicted"/>
<keyword evidence="1" id="KW-0472">Membrane</keyword>
<feature type="transmembrane region" description="Helical" evidence="1">
    <location>
        <begin position="137"/>
        <end position="162"/>
    </location>
</feature>
<organism evidence="2 3">
    <name type="scientific">Cylicocyclus nassatus</name>
    <name type="common">Nematode worm</name>
    <dbReference type="NCBI Taxonomy" id="53992"/>
    <lineage>
        <taxon>Eukaryota</taxon>
        <taxon>Metazoa</taxon>
        <taxon>Ecdysozoa</taxon>
        <taxon>Nematoda</taxon>
        <taxon>Chromadorea</taxon>
        <taxon>Rhabditida</taxon>
        <taxon>Rhabditina</taxon>
        <taxon>Rhabditomorpha</taxon>
        <taxon>Strongyloidea</taxon>
        <taxon>Strongylidae</taxon>
        <taxon>Cylicocyclus</taxon>
    </lineage>
</organism>